<accession>M1N199</accession>
<proteinExistence type="predicted"/>
<dbReference type="PANTHER" id="PTHR11895:SF176">
    <property type="entry name" value="AMIDASE AMID-RELATED"/>
    <property type="match status" value="1"/>
</dbReference>
<dbReference type="RefSeq" id="WP_015402118.1">
    <property type="nucleotide sequence ID" value="NC_020302.1"/>
</dbReference>
<evidence type="ECO:0000313" key="3">
    <source>
        <dbReference type="Proteomes" id="UP000011723"/>
    </source>
</evidence>
<feature type="domain" description="Amidase" evidence="1">
    <location>
        <begin position="67"/>
        <end position="230"/>
    </location>
</feature>
<dbReference type="SUPFAM" id="SSF75304">
    <property type="entry name" value="Amidase signature (AS) enzymes"/>
    <property type="match status" value="1"/>
</dbReference>
<dbReference type="InterPro" id="IPR023631">
    <property type="entry name" value="Amidase_dom"/>
</dbReference>
<dbReference type="Pfam" id="PF01425">
    <property type="entry name" value="Amidase"/>
    <property type="match status" value="1"/>
</dbReference>
<dbReference type="PANTHER" id="PTHR11895">
    <property type="entry name" value="TRANSAMIDASE"/>
    <property type="match status" value="1"/>
</dbReference>
<name>M1N199_9CORY</name>
<reference evidence="2 3" key="1">
    <citation type="journal article" date="2012" name="Stand. Genomic Sci.">
        <title>Genome sequence of the halotolerant bacterium Corynebacterium halotolerans type strain YIM 70093(T) (= DSM 44683(T)).</title>
        <authorList>
            <person name="Ruckert C."/>
            <person name="Albersmeier A."/>
            <person name="Al-Dilaimi A."/>
            <person name="Niehaus K."/>
            <person name="Szczepanowski R."/>
            <person name="Kalinowski J."/>
        </authorList>
    </citation>
    <scope>NUCLEOTIDE SEQUENCE [LARGE SCALE GENOMIC DNA]</scope>
    <source>
        <strain evidence="2">YIM 70093</strain>
    </source>
</reference>
<dbReference type="eggNOG" id="COG0154">
    <property type="taxonomic scope" value="Bacteria"/>
</dbReference>
<dbReference type="InterPro" id="IPR036928">
    <property type="entry name" value="AS_sf"/>
</dbReference>
<organism evidence="2 3">
    <name type="scientific">Corynebacterium halotolerans YIM 70093 = DSM 44683</name>
    <dbReference type="NCBI Taxonomy" id="1121362"/>
    <lineage>
        <taxon>Bacteria</taxon>
        <taxon>Bacillati</taxon>
        <taxon>Actinomycetota</taxon>
        <taxon>Actinomycetes</taxon>
        <taxon>Mycobacteriales</taxon>
        <taxon>Corynebacteriaceae</taxon>
        <taxon>Corynebacterium</taxon>
    </lineage>
</organism>
<dbReference type="PATRIC" id="fig|1121362.3.peg.2754"/>
<protein>
    <submittedName>
        <fullName evidence="2">Amidase</fullName>
    </submittedName>
</protein>
<dbReference type="KEGG" id="chn:A605_13540"/>
<dbReference type="OrthoDB" id="182039at2"/>
<keyword evidence="3" id="KW-1185">Reference proteome</keyword>
<dbReference type="Gene3D" id="3.90.1300.10">
    <property type="entry name" value="Amidase signature (AS) domain"/>
    <property type="match status" value="1"/>
</dbReference>
<dbReference type="Proteomes" id="UP000011723">
    <property type="component" value="Chromosome"/>
</dbReference>
<dbReference type="EMBL" id="CP003697">
    <property type="protein sequence ID" value="AGF73704.1"/>
    <property type="molecule type" value="Genomic_DNA"/>
</dbReference>
<dbReference type="AlphaFoldDB" id="M1N199"/>
<evidence type="ECO:0000313" key="2">
    <source>
        <dbReference type="EMBL" id="AGF73704.1"/>
    </source>
</evidence>
<sequence length="447" mass="47162">MTSTYRNRGISEQVTAVHNGDITAAELATAVRTDISRYENQLNAWIALAEVNNPLPDLSGGALTPTEFRPLEGVSIGVKDIIDVAGLPTRSGSPVTSDAPATTDAACVARFRELGAVIQGKTVTTEFGYFSPGPTVNPWDHGRTPGGSSSGSAAAIGANTIAVALGTQTAGSLTRPASFCGAAGMVLAVGSTPMAGVSGLSETLDALGLLTRSVTDLAYVYSTFTGQDLEGIADPSPKSTLHIWHGSDLLPLAPQMQDLLREIPRLATDLGVDHEDLDWNDHVTTLADDHRMVMGYEAAQTMAAVMTEHETELSPQLQELLRGGAGIKEQDYREALTRRDISRRALERLLGPGGVIIGPAAQGPALNRDKGTGSPDLSRAWQLLGLPVVVVPGARSTTGMPLGLQLIGLPGSEQRLLALGQDLEKQLRRLPSFSEHTSQPTLKDLTW</sequence>
<gene>
    <name evidence="2" type="ORF">A605_13540</name>
</gene>
<dbReference type="InterPro" id="IPR000120">
    <property type="entry name" value="Amidase"/>
</dbReference>
<dbReference type="HOGENOM" id="CLU_009600_0_0_11"/>
<dbReference type="GO" id="GO:0003824">
    <property type="term" value="F:catalytic activity"/>
    <property type="evidence" value="ECO:0007669"/>
    <property type="project" value="InterPro"/>
</dbReference>
<dbReference type="STRING" id="1121362.A605_13540"/>
<evidence type="ECO:0000259" key="1">
    <source>
        <dbReference type="Pfam" id="PF01425"/>
    </source>
</evidence>